<dbReference type="PANTHER" id="PTHR42790:SF19">
    <property type="entry name" value="KYNURENINE_ALPHA-AMINOADIPATE AMINOTRANSFERASE, MITOCHONDRIAL"/>
    <property type="match status" value="1"/>
</dbReference>
<dbReference type="Gene3D" id="3.90.1150.10">
    <property type="entry name" value="Aspartate Aminotransferase, domain 1"/>
    <property type="match status" value="1"/>
</dbReference>
<feature type="domain" description="Aminotransferase class I/classII large" evidence="5">
    <location>
        <begin position="52"/>
        <end position="381"/>
    </location>
</feature>
<dbReference type="GO" id="GO:1901605">
    <property type="term" value="P:alpha-amino acid metabolic process"/>
    <property type="evidence" value="ECO:0007669"/>
    <property type="project" value="TreeGrafter"/>
</dbReference>
<sequence length="385" mass="43002">MEFSRSADSLQPSYIREILRAASQPEMISMAGGLPASSLLPVDLIRASCVLLTDKTELFQYGASRGYAPLIETLTKQHPEQNDKWLICNGSQQGLDLISRAFLNHGDGVVAEIPAYLGALQSFQLAGAEIYPLYQGSEKSHNQSQPDLIQLENHFKTGRVKLFYAVPDFHNPTGRVWSEETRTGVCTLCRHYGITLIEDAPYRELRFSGDQHSSLITLYPEGCIQLKSFSKTGFPGIRMGAMNGPAEFITIAERIKQATDLHTGLPQQAMINTLLNHAEYPNHLARLQDSYRERYQQLTSELIRQMEKQVQIEVVEGGMFIWLKLTTGSGSEVAERALTHKLAVVPGAAFYPKGQIVEDNAIRLNFSNTDPINITEAVSRLRRSF</sequence>
<keyword evidence="4" id="KW-0663">Pyridoxal phosphate</keyword>
<dbReference type="CDD" id="cd00609">
    <property type="entry name" value="AAT_like"/>
    <property type="match status" value="1"/>
</dbReference>
<accession>A0A7R6PDM6</accession>
<dbReference type="Pfam" id="PF00155">
    <property type="entry name" value="Aminotran_1_2"/>
    <property type="match status" value="1"/>
</dbReference>
<dbReference type="SUPFAM" id="SSF53383">
    <property type="entry name" value="PLP-dependent transferases"/>
    <property type="match status" value="1"/>
</dbReference>
<name>A0A7R6PDM6_9GAMM</name>
<reference evidence="6 7" key="1">
    <citation type="journal article" date="2008" name="Int. J. Syst. Evol. Microbiol.">
        <title>Amphritea japonica sp. nov. and Amphritea balenae sp. nov., isolated from the sediment adjacent to sperm whale carcasses off Kagoshima, Japan.</title>
        <authorList>
            <person name="Miyazaki M."/>
            <person name="Nogi Y."/>
            <person name="Fujiwara Y."/>
            <person name="Kawato M."/>
            <person name="Nagahama T."/>
            <person name="Kubokawa K."/>
            <person name="Horikoshi K."/>
        </authorList>
    </citation>
    <scope>NUCLEOTIDE SEQUENCE [LARGE SCALE GENOMIC DNA]</scope>
    <source>
        <strain evidence="6 7">ATCC BAA-1530</strain>
    </source>
</reference>
<evidence type="ECO:0000313" key="6">
    <source>
        <dbReference type="EMBL" id="BBB26186.1"/>
    </source>
</evidence>
<dbReference type="Proteomes" id="UP000595663">
    <property type="component" value="Chromosome"/>
</dbReference>
<dbReference type="AlphaFoldDB" id="A0A7R6PDM6"/>
<evidence type="ECO:0000256" key="3">
    <source>
        <dbReference type="ARBA" id="ARBA00022679"/>
    </source>
</evidence>
<dbReference type="Gene3D" id="3.40.640.10">
    <property type="entry name" value="Type I PLP-dependent aspartate aminotransferase-like (Major domain)"/>
    <property type="match status" value="1"/>
</dbReference>
<keyword evidence="2" id="KW-0032">Aminotransferase</keyword>
<organism evidence="6 7">
    <name type="scientific">Amphritea japonica ATCC BAA-1530</name>
    <dbReference type="NCBI Taxonomy" id="1278309"/>
    <lineage>
        <taxon>Bacteria</taxon>
        <taxon>Pseudomonadati</taxon>
        <taxon>Pseudomonadota</taxon>
        <taxon>Gammaproteobacteria</taxon>
        <taxon>Oceanospirillales</taxon>
        <taxon>Oceanospirillaceae</taxon>
        <taxon>Amphritea</taxon>
    </lineage>
</organism>
<dbReference type="InterPro" id="IPR015424">
    <property type="entry name" value="PyrdxlP-dep_Trfase"/>
</dbReference>
<dbReference type="InterPro" id="IPR015421">
    <property type="entry name" value="PyrdxlP-dep_Trfase_major"/>
</dbReference>
<comment type="cofactor">
    <cofactor evidence="1">
        <name>pyridoxal 5'-phosphate</name>
        <dbReference type="ChEBI" id="CHEBI:597326"/>
    </cofactor>
</comment>
<dbReference type="InterPro" id="IPR004839">
    <property type="entry name" value="Aminotransferase_I/II_large"/>
</dbReference>
<dbReference type="GO" id="GO:0008483">
    <property type="term" value="F:transaminase activity"/>
    <property type="evidence" value="ECO:0007669"/>
    <property type="project" value="UniProtKB-KW"/>
</dbReference>
<gene>
    <name evidence="6" type="ORF">AMJAP_1591</name>
</gene>
<evidence type="ECO:0000313" key="7">
    <source>
        <dbReference type="Proteomes" id="UP000595663"/>
    </source>
</evidence>
<dbReference type="InterPro" id="IPR015422">
    <property type="entry name" value="PyrdxlP-dep_Trfase_small"/>
</dbReference>
<protein>
    <submittedName>
        <fullName evidence="6">GntR family transcriptional regulator</fullName>
    </submittedName>
</protein>
<dbReference type="GO" id="GO:0030170">
    <property type="term" value="F:pyridoxal phosphate binding"/>
    <property type="evidence" value="ECO:0007669"/>
    <property type="project" value="InterPro"/>
</dbReference>
<keyword evidence="7" id="KW-1185">Reference proteome</keyword>
<dbReference type="InterPro" id="IPR050859">
    <property type="entry name" value="Class-I_PLP-dep_aminotransf"/>
</dbReference>
<dbReference type="PANTHER" id="PTHR42790">
    <property type="entry name" value="AMINOTRANSFERASE"/>
    <property type="match status" value="1"/>
</dbReference>
<evidence type="ECO:0000256" key="4">
    <source>
        <dbReference type="ARBA" id="ARBA00022898"/>
    </source>
</evidence>
<proteinExistence type="predicted"/>
<dbReference type="OrthoDB" id="9802328at2"/>
<dbReference type="KEGG" id="ajp:AMJAP_1591"/>
<keyword evidence="3" id="KW-0808">Transferase</keyword>
<evidence type="ECO:0000256" key="1">
    <source>
        <dbReference type="ARBA" id="ARBA00001933"/>
    </source>
</evidence>
<dbReference type="EMBL" id="AP014545">
    <property type="protein sequence ID" value="BBB26186.1"/>
    <property type="molecule type" value="Genomic_DNA"/>
</dbReference>
<evidence type="ECO:0000259" key="5">
    <source>
        <dbReference type="Pfam" id="PF00155"/>
    </source>
</evidence>
<evidence type="ECO:0000256" key="2">
    <source>
        <dbReference type="ARBA" id="ARBA00022576"/>
    </source>
</evidence>